<evidence type="ECO:0000313" key="2">
    <source>
        <dbReference type="Proteomes" id="UP000002028"/>
    </source>
</evidence>
<dbReference type="KEGG" id="sli:Slin_0779"/>
<dbReference type="AlphaFoldDB" id="D2QH76"/>
<sequence length="45" mass="4871">MAVSIAEIVVEAVVAEQNAIGLVVVVIHNGTCLWKRLKMLRSIVP</sequence>
<keyword evidence="2" id="KW-1185">Reference proteome</keyword>
<dbReference type="EMBL" id="CP001769">
    <property type="protein sequence ID" value="ADB36842.1"/>
    <property type="molecule type" value="Genomic_DNA"/>
</dbReference>
<evidence type="ECO:0000313" key="1">
    <source>
        <dbReference type="EMBL" id="ADB36842.1"/>
    </source>
</evidence>
<dbReference type="Proteomes" id="UP000002028">
    <property type="component" value="Chromosome"/>
</dbReference>
<dbReference type="STRING" id="504472.Slin_0779"/>
<gene>
    <name evidence="1" type="ordered locus">Slin_0779</name>
</gene>
<accession>D2QH76</accession>
<protein>
    <submittedName>
        <fullName evidence="1">Uncharacterized protein</fullName>
    </submittedName>
</protein>
<proteinExistence type="predicted"/>
<reference evidence="1 2" key="1">
    <citation type="journal article" date="2010" name="Stand. Genomic Sci.">
        <title>Complete genome sequence of Spirosoma linguale type strain (1).</title>
        <authorList>
            <person name="Lail K."/>
            <person name="Sikorski J."/>
            <person name="Saunders E."/>
            <person name="Lapidus A."/>
            <person name="Glavina Del Rio T."/>
            <person name="Copeland A."/>
            <person name="Tice H."/>
            <person name="Cheng J.-F."/>
            <person name="Lucas S."/>
            <person name="Nolan M."/>
            <person name="Bruce D."/>
            <person name="Goodwin L."/>
            <person name="Pitluck S."/>
            <person name="Ivanova N."/>
            <person name="Mavromatis K."/>
            <person name="Ovchinnikova G."/>
            <person name="Pati A."/>
            <person name="Chen A."/>
            <person name="Palaniappan K."/>
            <person name="Land M."/>
            <person name="Hauser L."/>
            <person name="Chang Y.-J."/>
            <person name="Jeffries C.D."/>
            <person name="Chain P."/>
            <person name="Brettin T."/>
            <person name="Detter J.C."/>
            <person name="Schuetze A."/>
            <person name="Rohde M."/>
            <person name="Tindall B.J."/>
            <person name="Goeker M."/>
            <person name="Bristow J."/>
            <person name="Eisen J.A."/>
            <person name="Markowitz V."/>
            <person name="Hugenholtz P."/>
            <person name="Kyrpides N.C."/>
            <person name="Klenk H.-P."/>
            <person name="Chen F."/>
        </authorList>
    </citation>
    <scope>NUCLEOTIDE SEQUENCE [LARGE SCALE GENOMIC DNA]</scope>
    <source>
        <strain evidence="2">ATCC 33905 / DSM 74 / LMG 10896 / Claus 1</strain>
    </source>
</reference>
<name>D2QH76_SPILD</name>
<dbReference type="HOGENOM" id="CLU_3205443_0_0_10"/>
<organism evidence="1 2">
    <name type="scientific">Spirosoma linguale (strain ATCC 33905 / DSM 74 / LMG 10896 / Claus 1)</name>
    <dbReference type="NCBI Taxonomy" id="504472"/>
    <lineage>
        <taxon>Bacteria</taxon>
        <taxon>Pseudomonadati</taxon>
        <taxon>Bacteroidota</taxon>
        <taxon>Cytophagia</taxon>
        <taxon>Cytophagales</taxon>
        <taxon>Cytophagaceae</taxon>
        <taxon>Spirosoma</taxon>
    </lineage>
</organism>